<accession>A0A5B8UUG9</accession>
<dbReference type="KEGG" id="mgin:FRZ54_08205"/>
<evidence type="ECO:0000313" key="2">
    <source>
        <dbReference type="Proteomes" id="UP000321479"/>
    </source>
</evidence>
<dbReference type="AlphaFoldDB" id="A0A5B8UUG9"/>
<keyword evidence="1" id="KW-0808">Transferase</keyword>
<keyword evidence="2" id="KW-1185">Reference proteome</keyword>
<dbReference type="EMBL" id="CP042436">
    <property type="protein sequence ID" value="QEC62572.1"/>
    <property type="molecule type" value="Genomic_DNA"/>
</dbReference>
<proteinExistence type="predicted"/>
<reference evidence="1 2" key="1">
    <citation type="journal article" date="2017" name="Curr. Microbiol.">
        <title>Mucilaginibacter ginsenosidivorans sp. nov., Isolated from Soil of Ginseng Field.</title>
        <authorList>
            <person name="Kim M.M."/>
            <person name="Siddiqi M.Z."/>
            <person name="Im W.T."/>
        </authorList>
    </citation>
    <scope>NUCLEOTIDE SEQUENCE [LARGE SCALE GENOMIC DNA]</scope>
    <source>
        <strain evidence="1 2">Gsoil 3017</strain>
    </source>
</reference>
<dbReference type="GO" id="GO:0016740">
    <property type="term" value="F:transferase activity"/>
    <property type="evidence" value="ECO:0007669"/>
    <property type="project" value="UniProtKB-KW"/>
</dbReference>
<evidence type="ECO:0000313" key="1">
    <source>
        <dbReference type="EMBL" id="QEC62572.1"/>
    </source>
</evidence>
<dbReference type="Gene3D" id="3.40.50.2000">
    <property type="entry name" value="Glycogen Phosphorylase B"/>
    <property type="match status" value="1"/>
</dbReference>
<dbReference type="SUPFAM" id="SSF53756">
    <property type="entry name" value="UDP-Glycosyltransferase/glycogen phosphorylase"/>
    <property type="match status" value="1"/>
</dbReference>
<protein>
    <submittedName>
        <fullName evidence="1">Glycosyltransferase family 4 protein</fullName>
    </submittedName>
</protein>
<gene>
    <name evidence="1" type="ORF">FRZ54_08205</name>
</gene>
<dbReference type="RefSeq" id="WP_147031149.1">
    <property type="nucleotide sequence ID" value="NZ_CP042436.1"/>
</dbReference>
<dbReference type="OrthoDB" id="1406894at2"/>
<organism evidence="1 2">
    <name type="scientific">Mucilaginibacter ginsenosidivorans</name>
    <dbReference type="NCBI Taxonomy" id="398053"/>
    <lineage>
        <taxon>Bacteria</taxon>
        <taxon>Pseudomonadati</taxon>
        <taxon>Bacteroidota</taxon>
        <taxon>Sphingobacteriia</taxon>
        <taxon>Sphingobacteriales</taxon>
        <taxon>Sphingobacteriaceae</taxon>
        <taxon>Mucilaginibacter</taxon>
    </lineage>
</organism>
<dbReference type="Proteomes" id="UP000321479">
    <property type="component" value="Chromosome"/>
</dbReference>
<name>A0A5B8UUG9_9SPHI</name>
<sequence>MDPVPVKKVCLVTPGHIASDPRLVKEATALSAAGYQVYLVFTQHVEELVAYDRRILQEHPEWHAVFLYWAGNSWRSKFRRVCSRFRQRLSRDPASTLNRHFSWQLRAAVACRADLYIGHNPGALPVVVLAAVRNRAKSGFDAEDFHRNEMTDDLTHPDYRLKAAVEDVYLPETSYITASSELIAARYAKLFSRPVVTILNVFPKIGIARPAKDSQGPLRLFWFSQTIGPGRGLETVISAIMAAGSAMELHLLGNPRPGYDTILKELADTGGGACRLVFHDTVYPDELFRIAAGFDIGFACEETVPLNRDICLTNKLFTYLQCGLAIAASPTTAQVAFLNSYPQVGKVYPDRAELSSILLAYDRNRRLLSETQKAAFQLGQSDLNWENESRRFIGCIGGIL</sequence>